<evidence type="ECO:0000313" key="1">
    <source>
        <dbReference type="EMBL" id="GME86653.1"/>
    </source>
</evidence>
<gene>
    <name evidence="1" type="ORF">Amon02_000805000</name>
</gene>
<accession>A0ACB5TE82</accession>
<organism evidence="1 2">
    <name type="scientific">Ambrosiozyma monospora</name>
    <name type="common">Yeast</name>
    <name type="synonym">Endomycopsis monosporus</name>
    <dbReference type="NCBI Taxonomy" id="43982"/>
    <lineage>
        <taxon>Eukaryota</taxon>
        <taxon>Fungi</taxon>
        <taxon>Dikarya</taxon>
        <taxon>Ascomycota</taxon>
        <taxon>Saccharomycotina</taxon>
        <taxon>Pichiomycetes</taxon>
        <taxon>Pichiales</taxon>
        <taxon>Pichiaceae</taxon>
        <taxon>Ambrosiozyma</taxon>
    </lineage>
</organism>
<dbReference type="Proteomes" id="UP001165064">
    <property type="component" value="Unassembled WGS sequence"/>
</dbReference>
<name>A0ACB5TE82_AMBMO</name>
<comment type="caution">
    <text evidence="1">The sequence shown here is derived from an EMBL/GenBank/DDBJ whole genome shotgun (WGS) entry which is preliminary data.</text>
</comment>
<sequence length="196" mass="22196">MSSYQDEHNIQNSNGNTQQQSQQGQQGQQGQQRQSVPANETMRNLEQFLAGSADNRQALQQLMEQALAQYVSTNTGGLGMPDLRIIQDMNAILFNSNATEHAVDDEFLDTLERVPVKKMAKDKCCPICTVEFHEQDYPLIVRLPCDAKHCFDLDCVGPWLKINKTCPLCRSDVTEKKKIEIPPDSEEEEEGWDMYG</sequence>
<proteinExistence type="predicted"/>
<keyword evidence="2" id="KW-1185">Reference proteome</keyword>
<reference evidence="1" key="1">
    <citation type="submission" date="2023-04" db="EMBL/GenBank/DDBJ databases">
        <title>Ambrosiozyma monospora NBRC 10751.</title>
        <authorList>
            <person name="Ichikawa N."/>
            <person name="Sato H."/>
            <person name="Tonouchi N."/>
        </authorList>
    </citation>
    <scope>NUCLEOTIDE SEQUENCE</scope>
    <source>
        <strain evidence="1">NBRC 10751</strain>
    </source>
</reference>
<protein>
    <submittedName>
        <fullName evidence="1">Unnamed protein product</fullName>
    </submittedName>
</protein>
<evidence type="ECO:0000313" key="2">
    <source>
        <dbReference type="Proteomes" id="UP001165064"/>
    </source>
</evidence>
<dbReference type="EMBL" id="BSXS01006951">
    <property type="protein sequence ID" value="GME86653.1"/>
    <property type="molecule type" value="Genomic_DNA"/>
</dbReference>